<protein>
    <submittedName>
        <fullName evidence="2">Acyl-CoA thioesterase</fullName>
    </submittedName>
</protein>
<dbReference type="RefSeq" id="WP_110669331.1">
    <property type="nucleotide sequence ID" value="NZ_PYBW01000042.1"/>
</dbReference>
<evidence type="ECO:0000313" key="3">
    <source>
        <dbReference type="Proteomes" id="UP000248039"/>
    </source>
</evidence>
<name>A0A2V4NHG4_9ACTN</name>
<dbReference type="OrthoDB" id="4819815at2"/>
<dbReference type="GO" id="GO:0006637">
    <property type="term" value="P:acyl-CoA metabolic process"/>
    <property type="evidence" value="ECO:0007669"/>
    <property type="project" value="TreeGrafter"/>
</dbReference>
<dbReference type="PANTHER" id="PTHR10824">
    <property type="entry name" value="ACYL-COENZYME A THIOESTERASE-RELATED"/>
    <property type="match status" value="1"/>
</dbReference>
<evidence type="ECO:0000259" key="1">
    <source>
        <dbReference type="Pfam" id="PF08840"/>
    </source>
</evidence>
<dbReference type="GO" id="GO:0006631">
    <property type="term" value="P:fatty acid metabolic process"/>
    <property type="evidence" value="ECO:0007669"/>
    <property type="project" value="TreeGrafter"/>
</dbReference>
<dbReference type="Pfam" id="PF08840">
    <property type="entry name" value="BAAT_C"/>
    <property type="match status" value="1"/>
</dbReference>
<accession>A0A2V4NHG4</accession>
<reference evidence="2 3" key="1">
    <citation type="submission" date="2018-03" db="EMBL/GenBank/DDBJ databases">
        <title>Bioinformatic expansion and discovery of thiopeptide antibiotics.</title>
        <authorList>
            <person name="Schwalen C.J."/>
            <person name="Hudson G.A."/>
            <person name="Mitchell D.A."/>
        </authorList>
    </citation>
    <scope>NUCLEOTIDE SEQUENCE [LARGE SCALE GENOMIC DNA]</scope>
    <source>
        <strain evidence="2 3">ATCC 21389</strain>
    </source>
</reference>
<dbReference type="Gene3D" id="3.40.50.1820">
    <property type="entry name" value="alpha/beta hydrolase"/>
    <property type="match status" value="1"/>
</dbReference>
<evidence type="ECO:0000313" key="2">
    <source>
        <dbReference type="EMBL" id="PYC79748.1"/>
    </source>
</evidence>
<feature type="domain" description="BAAT/Acyl-CoA thioester hydrolase C-terminal" evidence="1">
    <location>
        <begin position="189"/>
        <end position="280"/>
    </location>
</feature>
<sequence>MTVIEHELTTPWEGVLLEPAAGSRAAVLVLAGSSGRIDRHRARLLAEQGFLTLAIRWFGGPGQPPGICEVPLETFVAAVDLLRSRGAERISLLGWSKGAEAAMLTAVHEPRVDAVVAVAPTALVWCNVGPGLDGKDRPWRSSWSWRGRPLPFVPAAGDAWEPEGGSGGPVAIRGWYELSEQSYPERLAAAGIPVEIAAADLLLIAGGDDQMWPSLRYAEHLATRRRAAGAPVQLVTRPDAGHRLHLPGEEPAVPSAVFAYGGTPDADAQLGAAAWGPLLTLLGAGKSFGG</sequence>
<proteinExistence type="predicted"/>
<organism evidence="2 3">
    <name type="scientific">Streptomyces tateyamensis</name>
    <dbReference type="NCBI Taxonomy" id="565073"/>
    <lineage>
        <taxon>Bacteria</taxon>
        <taxon>Bacillati</taxon>
        <taxon>Actinomycetota</taxon>
        <taxon>Actinomycetes</taxon>
        <taxon>Kitasatosporales</taxon>
        <taxon>Streptomycetaceae</taxon>
        <taxon>Streptomyces</taxon>
    </lineage>
</organism>
<dbReference type="PANTHER" id="PTHR10824:SF4">
    <property type="entry name" value="ACYL-COENZYME A THIOESTERASE 1-LIKE"/>
    <property type="match status" value="1"/>
</dbReference>
<gene>
    <name evidence="2" type="ORF">C7C46_13780</name>
</gene>
<dbReference type="GO" id="GO:0047617">
    <property type="term" value="F:fatty acyl-CoA hydrolase activity"/>
    <property type="evidence" value="ECO:0007669"/>
    <property type="project" value="TreeGrafter"/>
</dbReference>
<dbReference type="EMBL" id="PYBW01000042">
    <property type="protein sequence ID" value="PYC79748.1"/>
    <property type="molecule type" value="Genomic_DNA"/>
</dbReference>
<dbReference type="Proteomes" id="UP000248039">
    <property type="component" value="Unassembled WGS sequence"/>
</dbReference>
<keyword evidence="3" id="KW-1185">Reference proteome</keyword>
<comment type="caution">
    <text evidence="2">The sequence shown here is derived from an EMBL/GenBank/DDBJ whole genome shotgun (WGS) entry which is preliminary data.</text>
</comment>
<dbReference type="InterPro" id="IPR014940">
    <property type="entry name" value="BAAT_C"/>
</dbReference>
<dbReference type="InterPro" id="IPR029058">
    <property type="entry name" value="AB_hydrolase_fold"/>
</dbReference>
<dbReference type="SUPFAM" id="SSF53474">
    <property type="entry name" value="alpha/beta-Hydrolases"/>
    <property type="match status" value="1"/>
</dbReference>
<dbReference type="AlphaFoldDB" id="A0A2V4NHG4"/>